<dbReference type="EMBL" id="JAMKPW020000043">
    <property type="protein sequence ID" value="KAK8194392.1"/>
    <property type="molecule type" value="Genomic_DNA"/>
</dbReference>
<reference evidence="1" key="1">
    <citation type="submission" date="2024-02" db="EMBL/GenBank/DDBJ databases">
        <title>Metagenome Assembled Genome of Zalaria obscura JY119.</title>
        <authorList>
            <person name="Vighnesh L."/>
            <person name="Jagadeeshwari U."/>
            <person name="Venkata Ramana C."/>
            <person name="Sasikala C."/>
        </authorList>
    </citation>
    <scope>NUCLEOTIDE SEQUENCE</scope>
    <source>
        <strain evidence="1">JY119</strain>
    </source>
</reference>
<comment type="caution">
    <text evidence="1">The sequence shown here is derived from an EMBL/GenBank/DDBJ whole genome shotgun (WGS) entry which is preliminary data.</text>
</comment>
<protein>
    <submittedName>
        <fullName evidence="1">Uncharacterized protein</fullName>
    </submittedName>
</protein>
<name>A0ACC3S5E6_9PEZI</name>
<sequence>MVGVKLPLGEFELLVDLVIIIASKSGYLVLRILKMEKIEVSHTERPLDEKSGVVEVKTITGSDAFNEAMLKEPPKPFTPRSFFLYFACLLGFFCSTANGYDGSLLNILLINDTFKDFFHGSNSGIWAGLVTSMYQIGSVVALPFIGPALDHLGRRGGMWLGAGFIIIGTVVQGVTVHMTDYLAATHQYMGGRFLLGFGVSLAASAGPMYVVEVTHPAYRGVVTALYNTFWFTGSIVASGAGRGTINMAGNISWLVPNWLQMLFSGMIFCFILFMPESPRWLYVHGKQEKCKEFLRLYHGNGNADSVWVQLQLQEYDEHLELDGADKRWWDYRALFRDRASRYRIFVNIMVSIYGQWAGNSVLSYFLSAVLDTAGITDATTQANIAVGINCLQFVIAICGAMMADRLGRRPLLLFANIGCSIVWVCMTASSAVFAQSGQNNASAAKATLAFIYIFSVIFSFGFTPLQALYPVEVLSFEMRAKGMAFSNLAVSAGGLLNQFAWPISLQKIGWKTYIIFAIWCAFQAFTIYLVCPETKGRTLEELDDIFKAPNPRKESTMKKKIALDAHANVVEVVDA</sequence>
<keyword evidence="2" id="KW-1185">Reference proteome</keyword>
<gene>
    <name evidence="1" type="ORF">M8818_007582</name>
</gene>
<accession>A0ACC3S5E6</accession>
<organism evidence="1 2">
    <name type="scientific">Zalaria obscura</name>
    <dbReference type="NCBI Taxonomy" id="2024903"/>
    <lineage>
        <taxon>Eukaryota</taxon>
        <taxon>Fungi</taxon>
        <taxon>Dikarya</taxon>
        <taxon>Ascomycota</taxon>
        <taxon>Pezizomycotina</taxon>
        <taxon>Dothideomycetes</taxon>
        <taxon>Dothideomycetidae</taxon>
        <taxon>Dothideales</taxon>
        <taxon>Zalariaceae</taxon>
        <taxon>Zalaria</taxon>
    </lineage>
</organism>
<evidence type="ECO:0000313" key="2">
    <source>
        <dbReference type="Proteomes" id="UP001320706"/>
    </source>
</evidence>
<proteinExistence type="predicted"/>
<evidence type="ECO:0000313" key="1">
    <source>
        <dbReference type="EMBL" id="KAK8194392.1"/>
    </source>
</evidence>
<dbReference type="Proteomes" id="UP001320706">
    <property type="component" value="Unassembled WGS sequence"/>
</dbReference>